<keyword evidence="2" id="KW-1185">Reference proteome</keyword>
<dbReference type="STRING" id="1123272.SAMN02745824_2465"/>
<dbReference type="EMBL" id="FSQW01000002">
    <property type="protein sequence ID" value="SIN96654.1"/>
    <property type="molecule type" value="Genomic_DNA"/>
</dbReference>
<dbReference type="AlphaFoldDB" id="A0A1N6FN50"/>
<evidence type="ECO:0000313" key="2">
    <source>
        <dbReference type="Proteomes" id="UP000185192"/>
    </source>
</evidence>
<evidence type="ECO:0000313" key="1">
    <source>
        <dbReference type="EMBL" id="SIN96654.1"/>
    </source>
</evidence>
<protein>
    <submittedName>
        <fullName evidence="1">Uncharacterized protein</fullName>
    </submittedName>
</protein>
<accession>A0A1N6FN50</accession>
<gene>
    <name evidence="1" type="ORF">SAMN02745824_2465</name>
</gene>
<dbReference type="SUPFAM" id="SSF53098">
    <property type="entry name" value="Ribonuclease H-like"/>
    <property type="match status" value="1"/>
</dbReference>
<dbReference type="Proteomes" id="UP000185192">
    <property type="component" value="Unassembled WGS sequence"/>
</dbReference>
<reference evidence="2" key="1">
    <citation type="submission" date="2016-11" db="EMBL/GenBank/DDBJ databases">
        <authorList>
            <person name="Varghese N."/>
            <person name="Submissions S."/>
        </authorList>
    </citation>
    <scope>NUCLEOTIDE SEQUENCE [LARGE SCALE GENOMIC DNA]</scope>
    <source>
        <strain evidence="2">DSM 22363</strain>
    </source>
</reference>
<sequence>MSIQSPKKFLLKVKQSPDDFFVIHYSCQSLFDDNPGLSPRITSIAVTQFATGQAMSFSTHAIAEELHIAKDDVFAEFDRVEKELLKRFYDFVQNYRGSYWIHWNMRNLTYGFEHLEHRARTLDIANPPFIPPEQRINLNDILRSKYGKLYANHPQMPTLMDLNGGKPKDFLNGQQETEAFENGEFIKMHQSTLSKVGFFCSVMRKASKNRLITASPTIGARIDRFYEGRGVKTAGLVGMLASVGLGIAALI</sequence>
<dbReference type="InterPro" id="IPR012337">
    <property type="entry name" value="RNaseH-like_sf"/>
</dbReference>
<organism evidence="1 2">
    <name type="scientific">Parasphingorhabdus marina DSM 22363</name>
    <dbReference type="NCBI Taxonomy" id="1123272"/>
    <lineage>
        <taxon>Bacteria</taxon>
        <taxon>Pseudomonadati</taxon>
        <taxon>Pseudomonadota</taxon>
        <taxon>Alphaproteobacteria</taxon>
        <taxon>Sphingomonadales</taxon>
        <taxon>Sphingomonadaceae</taxon>
        <taxon>Parasphingorhabdus</taxon>
    </lineage>
</organism>
<name>A0A1N6FN50_9SPHN</name>
<proteinExistence type="predicted"/>